<dbReference type="GO" id="GO:0016597">
    <property type="term" value="F:amino acid binding"/>
    <property type="evidence" value="ECO:0007669"/>
    <property type="project" value="TreeGrafter"/>
</dbReference>
<sequence length="281" mass="31729">MSSHFLMCSPQFFDVKYSINPWMENQIGRVDVSSAMRQWNDFYKALSRVAEVSLIAPQPGVPDMVFTANAGFCFDGSIVLSRFCKPERQKEEGFFKEWFQTQGFPVIDMGDADCFEGAGDVLAQPDGKRVWAGYGFRTSLRAQESLAATLKRPLVFLKLNDPRFYHLDTCFCPLPDGYAMYYPQAFDADSLRRIEEYLPLERRIIVSDEDALQFACNAVSVGRFIFMNQCSATLEKRLGSAGFKVIRQPVPDFLKAGGANKCLTLDTSVRLYGKETKDRAA</sequence>
<organism evidence="4 5">
    <name type="scientific">Candidatus Nitrohelix vancouverensis</name>
    <dbReference type="NCBI Taxonomy" id="2705534"/>
    <lineage>
        <taxon>Bacteria</taxon>
        <taxon>Pseudomonadati</taxon>
        <taxon>Nitrospinota/Tectimicrobiota group</taxon>
        <taxon>Nitrospinota</taxon>
        <taxon>Nitrospinia</taxon>
        <taxon>Nitrospinales</taxon>
        <taxon>Nitrospinaceae</taxon>
        <taxon>Candidatus Nitrohelix</taxon>
    </lineage>
</organism>
<dbReference type="PANTHER" id="PTHR12737">
    <property type="entry name" value="DIMETHYLARGININE DIMETHYLAMINOHYDROLASE"/>
    <property type="match status" value="1"/>
</dbReference>
<evidence type="ECO:0000313" key="4">
    <source>
        <dbReference type="EMBL" id="QPJ64849.1"/>
    </source>
</evidence>
<keyword evidence="2" id="KW-0378">Hydrolase</keyword>
<accession>A0A7T0G303</accession>
<dbReference type="InterPro" id="IPR033199">
    <property type="entry name" value="DDAH-like"/>
</dbReference>
<gene>
    <name evidence="4" type="ORF">G3M78_05395</name>
</gene>
<protein>
    <recommendedName>
        <fullName evidence="6">Amidinotransferase</fullName>
    </recommendedName>
</protein>
<evidence type="ECO:0000256" key="3">
    <source>
        <dbReference type="PIRSR" id="PIRSR633199-1"/>
    </source>
</evidence>
<evidence type="ECO:0000256" key="1">
    <source>
        <dbReference type="ARBA" id="ARBA00008532"/>
    </source>
</evidence>
<reference evidence="5" key="1">
    <citation type="submission" date="2020-02" db="EMBL/GenBank/DDBJ databases">
        <title>Genomic and physiological characterization of two novel Nitrospinaceae genera.</title>
        <authorList>
            <person name="Mueller A.J."/>
            <person name="Jung M.-Y."/>
            <person name="Strachan C.R."/>
            <person name="Herbold C.W."/>
            <person name="Kirkegaard R.H."/>
            <person name="Daims H."/>
        </authorList>
    </citation>
    <scope>NUCLEOTIDE SEQUENCE [LARGE SCALE GENOMIC DNA]</scope>
</reference>
<dbReference type="GO" id="GO:0045429">
    <property type="term" value="P:positive regulation of nitric oxide biosynthetic process"/>
    <property type="evidence" value="ECO:0007669"/>
    <property type="project" value="TreeGrafter"/>
</dbReference>
<dbReference type="KEGG" id="nva:G3M78_05395"/>
<feature type="active site" description="Proton donor" evidence="3">
    <location>
        <position position="166"/>
    </location>
</feature>
<comment type="similarity">
    <text evidence="1">Belongs to the DDAH family.</text>
</comment>
<dbReference type="AlphaFoldDB" id="A0A7T0G303"/>
<dbReference type="EMBL" id="CP048620">
    <property type="protein sequence ID" value="QPJ64849.1"/>
    <property type="molecule type" value="Genomic_DNA"/>
</dbReference>
<dbReference type="Proteomes" id="UP000594464">
    <property type="component" value="Chromosome"/>
</dbReference>
<feature type="active site" description="Nucleophile" evidence="3">
    <location>
        <position position="262"/>
    </location>
</feature>
<proteinExistence type="inferred from homology"/>
<dbReference type="SUPFAM" id="SSF55909">
    <property type="entry name" value="Pentein"/>
    <property type="match status" value="1"/>
</dbReference>
<dbReference type="GO" id="GO:0000052">
    <property type="term" value="P:citrulline metabolic process"/>
    <property type="evidence" value="ECO:0007669"/>
    <property type="project" value="TreeGrafter"/>
</dbReference>
<dbReference type="Gene3D" id="3.75.10.10">
    <property type="entry name" value="L-arginine/glycine Amidinotransferase, Chain A"/>
    <property type="match status" value="1"/>
</dbReference>
<dbReference type="GO" id="GO:0016403">
    <property type="term" value="F:dimethylargininase activity"/>
    <property type="evidence" value="ECO:0007669"/>
    <property type="project" value="TreeGrafter"/>
</dbReference>
<dbReference type="Pfam" id="PF19420">
    <property type="entry name" value="DDAH_eukar"/>
    <property type="match status" value="1"/>
</dbReference>
<evidence type="ECO:0008006" key="6">
    <source>
        <dbReference type="Google" id="ProtNLM"/>
    </source>
</evidence>
<evidence type="ECO:0000256" key="2">
    <source>
        <dbReference type="ARBA" id="ARBA00022801"/>
    </source>
</evidence>
<dbReference type="GO" id="GO:0006525">
    <property type="term" value="P:arginine metabolic process"/>
    <property type="evidence" value="ECO:0007669"/>
    <property type="project" value="TreeGrafter"/>
</dbReference>
<dbReference type="PANTHER" id="PTHR12737:SF9">
    <property type="entry name" value="DIMETHYLARGININASE"/>
    <property type="match status" value="1"/>
</dbReference>
<name>A0A7T0G303_9BACT</name>
<evidence type="ECO:0000313" key="5">
    <source>
        <dbReference type="Proteomes" id="UP000594464"/>
    </source>
</evidence>